<evidence type="ECO:0008006" key="10">
    <source>
        <dbReference type="Google" id="ProtNLM"/>
    </source>
</evidence>
<dbReference type="EMBL" id="LJKE01000043">
    <property type="protein sequence ID" value="KZD66344.1"/>
    <property type="molecule type" value="Genomic_DNA"/>
</dbReference>
<proteinExistence type="predicted"/>
<dbReference type="GO" id="GO:0051539">
    <property type="term" value="F:4 iron, 4 sulfur cluster binding"/>
    <property type="evidence" value="ECO:0007669"/>
    <property type="project" value="UniProtKB-KW"/>
</dbReference>
<dbReference type="SUPFAM" id="SSF51905">
    <property type="entry name" value="FAD/NAD(P)-binding domain"/>
    <property type="match status" value="1"/>
</dbReference>
<dbReference type="PANTHER" id="PTHR43498">
    <property type="entry name" value="FERREDOXIN:COB-COM HETERODISULFIDE REDUCTASE SUBUNIT A"/>
    <property type="match status" value="1"/>
</dbReference>
<accession>A0A164P6Y2</accession>
<dbReference type="Gene3D" id="3.50.50.60">
    <property type="entry name" value="FAD/NAD(P)-binding domain"/>
    <property type="match status" value="1"/>
</dbReference>
<dbReference type="PANTHER" id="PTHR43498:SF1">
    <property type="entry name" value="COB--COM HETERODISULFIDE REDUCTASE IRON-SULFUR SUBUNIT A"/>
    <property type="match status" value="1"/>
</dbReference>
<evidence type="ECO:0000256" key="2">
    <source>
        <dbReference type="ARBA" id="ARBA00022723"/>
    </source>
</evidence>
<keyword evidence="7" id="KW-0812">Transmembrane</keyword>
<dbReference type="AlphaFoldDB" id="A0A164P6Y2"/>
<keyword evidence="7" id="KW-1133">Transmembrane helix</keyword>
<comment type="caution">
    <text evidence="8">The sequence shown here is derived from an EMBL/GenBank/DDBJ whole genome shotgun (WGS) entry which is preliminary data.</text>
</comment>
<evidence type="ECO:0000256" key="6">
    <source>
        <dbReference type="SAM" id="Coils"/>
    </source>
</evidence>
<feature type="coiled-coil region" evidence="6">
    <location>
        <begin position="454"/>
        <end position="481"/>
    </location>
</feature>
<organism evidence="8 9">
    <name type="scientific">Bacillus cereus</name>
    <dbReference type="NCBI Taxonomy" id="1396"/>
    <lineage>
        <taxon>Bacteria</taxon>
        <taxon>Bacillati</taxon>
        <taxon>Bacillota</taxon>
        <taxon>Bacilli</taxon>
        <taxon>Bacillales</taxon>
        <taxon>Bacillaceae</taxon>
        <taxon>Bacillus</taxon>
        <taxon>Bacillus cereus group</taxon>
    </lineage>
</organism>
<evidence type="ECO:0000313" key="9">
    <source>
        <dbReference type="Proteomes" id="UP000076482"/>
    </source>
</evidence>
<keyword evidence="2" id="KW-0479">Metal-binding</keyword>
<evidence type="ECO:0000256" key="5">
    <source>
        <dbReference type="ARBA" id="ARBA00023014"/>
    </source>
</evidence>
<evidence type="ECO:0000256" key="3">
    <source>
        <dbReference type="ARBA" id="ARBA00023002"/>
    </source>
</evidence>
<dbReference type="RefSeq" id="WP_161940837.1">
    <property type="nucleotide sequence ID" value="NZ_LJKE01000043.1"/>
</dbReference>
<name>A0A164P6Y2_BACCE</name>
<evidence type="ECO:0000256" key="1">
    <source>
        <dbReference type="ARBA" id="ARBA00022485"/>
    </source>
</evidence>
<gene>
    <name evidence="8" type="ORF">B4088_2460</name>
</gene>
<keyword evidence="6" id="KW-0175">Coiled coil</keyword>
<feature type="transmembrane region" description="Helical" evidence="7">
    <location>
        <begin position="7"/>
        <end position="28"/>
    </location>
</feature>
<keyword evidence="7" id="KW-0472">Membrane</keyword>
<reference evidence="8 9" key="1">
    <citation type="submission" date="2015-09" db="EMBL/GenBank/DDBJ databases">
        <title>Bacillus cereus food isolates.</title>
        <authorList>
            <person name="Boekhorst J."/>
        </authorList>
    </citation>
    <scope>NUCLEOTIDE SEQUENCE [LARGE SCALE GENOMIC DNA]</scope>
    <source>
        <strain evidence="8 9">B4088</strain>
    </source>
</reference>
<dbReference type="Pfam" id="PF12831">
    <property type="entry name" value="FAD_oxidored"/>
    <property type="match status" value="1"/>
</dbReference>
<dbReference type="GO" id="GO:0046872">
    <property type="term" value="F:metal ion binding"/>
    <property type="evidence" value="ECO:0007669"/>
    <property type="project" value="UniProtKB-KW"/>
</dbReference>
<keyword evidence="5" id="KW-0411">Iron-sulfur</keyword>
<sequence length="600" mass="67318">MNRKKLWKYIGALGCGILIAGAVTWKFFDTPRTKEITVGVKEYKKDIKKTDYDLIVTGGEPEGVAAAVRAARNGAKVLLVEKRNALGGLYTFGQLNYLDIPQDSKGHWLSEGIFREWYNLVGRTSTFDIDTAKDAFMKLVQDEPNITLSLNTEITETVKEGSKLVAIKAKDESGQHEYTAKRFIDATADGDIATMSGAPYFIGQADIGKEKTNMSVTYVIHMKDVDWKKVKETAKSGKFEKSEATNDAAWGFWGVHLAYKPVEPDTNLRGLNIGRTPRGDVYINALQIFNVDGLNEESKKKAIETGKKETQHIHKFLKENFPGFENSKIASYPEELYIRETRHVQSEYMVSMQDVWERKNHWDKIAWGGYPVDVQALSRKEPGYVVVKPGQYTIPFRSLVPKEVDNLLVTSKASGYSSLAAGSARVVPTGMSVAEAGGIAATISIKNDIGFREMAHEEELIKKLQDKLKQQNAVLNDFEDTNYPYMDDKGYEGIKAVYNYGLVLAGYDNKLPLDDKVSAMQFSALTDKLLKQVNKQVYGEKAAVIASMPQEKTNITNQQVLDQLNKLGVKVTYTSPTTDYITVRDMYMYMKDLIDTYKTK</sequence>
<dbReference type="GO" id="GO:0016491">
    <property type="term" value="F:oxidoreductase activity"/>
    <property type="evidence" value="ECO:0007669"/>
    <property type="project" value="UniProtKB-KW"/>
</dbReference>
<dbReference type="Proteomes" id="UP000076482">
    <property type="component" value="Unassembled WGS sequence"/>
</dbReference>
<evidence type="ECO:0000256" key="7">
    <source>
        <dbReference type="SAM" id="Phobius"/>
    </source>
</evidence>
<keyword evidence="1" id="KW-0004">4Fe-4S</keyword>
<keyword evidence="4" id="KW-0408">Iron</keyword>
<dbReference type="InterPro" id="IPR039650">
    <property type="entry name" value="HdrA-like"/>
</dbReference>
<dbReference type="PATRIC" id="fig|1396.535.peg.4421"/>
<evidence type="ECO:0000313" key="8">
    <source>
        <dbReference type="EMBL" id="KZD66344.1"/>
    </source>
</evidence>
<dbReference type="InterPro" id="IPR036188">
    <property type="entry name" value="FAD/NAD-bd_sf"/>
</dbReference>
<evidence type="ECO:0000256" key="4">
    <source>
        <dbReference type="ARBA" id="ARBA00023004"/>
    </source>
</evidence>
<protein>
    <recommendedName>
        <fullName evidence="10">FAD-dependent oxidoreductase</fullName>
    </recommendedName>
</protein>
<keyword evidence="3" id="KW-0560">Oxidoreductase</keyword>